<proteinExistence type="predicted"/>
<dbReference type="PANTHER" id="PTHR43065:SF42">
    <property type="entry name" value="TWO-COMPONENT SENSOR PPRA"/>
    <property type="match status" value="1"/>
</dbReference>
<evidence type="ECO:0000259" key="6">
    <source>
        <dbReference type="PROSITE" id="PS50109"/>
    </source>
</evidence>
<keyword evidence="8" id="KW-0547">Nucleotide-binding</keyword>
<feature type="non-terminal residue" evidence="8">
    <location>
        <position position="1"/>
    </location>
</feature>
<dbReference type="Proteomes" id="UP001523392">
    <property type="component" value="Unassembled WGS sequence"/>
</dbReference>
<dbReference type="SUPFAM" id="SSF47384">
    <property type="entry name" value="Homodimeric domain of signal transducing histidine kinase"/>
    <property type="match status" value="1"/>
</dbReference>
<feature type="region of interest" description="Disordered" evidence="5">
    <location>
        <begin position="287"/>
        <end position="309"/>
    </location>
</feature>
<dbReference type="Gene3D" id="3.40.50.2300">
    <property type="match status" value="1"/>
</dbReference>
<evidence type="ECO:0000256" key="4">
    <source>
        <dbReference type="PROSITE-ProRule" id="PRU00169"/>
    </source>
</evidence>
<gene>
    <name evidence="8" type="ORF">JYK14_23800</name>
</gene>
<feature type="compositionally biased region" description="Pro residues" evidence="5">
    <location>
        <begin position="291"/>
        <end position="304"/>
    </location>
</feature>
<dbReference type="PANTHER" id="PTHR43065">
    <property type="entry name" value="SENSOR HISTIDINE KINASE"/>
    <property type="match status" value="1"/>
</dbReference>
<evidence type="ECO:0000256" key="1">
    <source>
        <dbReference type="ARBA" id="ARBA00000085"/>
    </source>
</evidence>
<keyword evidence="3 4" id="KW-0597">Phosphoprotein</keyword>
<dbReference type="Gene3D" id="1.10.287.130">
    <property type="match status" value="1"/>
</dbReference>
<evidence type="ECO:0000313" key="9">
    <source>
        <dbReference type="Proteomes" id="UP001523392"/>
    </source>
</evidence>
<dbReference type="PROSITE" id="PS50109">
    <property type="entry name" value="HIS_KIN"/>
    <property type="match status" value="1"/>
</dbReference>
<dbReference type="Gene3D" id="3.30.565.10">
    <property type="entry name" value="Histidine kinase-like ATPase, C-terminal domain"/>
    <property type="match status" value="1"/>
</dbReference>
<keyword evidence="8" id="KW-0067">ATP-binding</keyword>
<reference evidence="8 9" key="1">
    <citation type="submission" date="2021-12" db="EMBL/GenBank/DDBJ databases">
        <title>Siccirubricoccus leaddurans sp. nov., a high concentration Zn2+ tolerance bacterium.</title>
        <authorList>
            <person name="Cao Y."/>
        </authorList>
    </citation>
    <scope>NUCLEOTIDE SEQUENCE [LARGE SCALE GENOMIC DNA]</scope>
    <source>
        <strain evidence="8 9">KC 17139</strain>
    </source>
</reference>
<feature type="domain" description="Response regulatory" evidence="7">
    <location>
        <begin position="310"/>
        <end position="424"/>
    </location>
</feature>
<dbReference type="InterPro" id="IPR001789">
    <property type="entry name" value="Sig_transdc_resp-reg_receiver"/>
</dbReference>
<dbReference type="EMBL" id="JAFIRR010000173">
    <property type="protein sequence ID" value="MCO6419161.1"/>
    <property type="molecule type" value="Genomic_DNA"/>
</dbReference>
<dbReference type="InterPro" id="IPR011006">
    <property type="entry name" value="CheY-like_superfamily"/>
</dbReference>
<dbReference type="InterPro" id="IPR036097">
    <property type="entry name" value="HisK_dim/P_sf"/>
</dbReference>
<dbReference type="SUPFAM" id="SSF52172">
    <property type="entry name" value="CheY-like"/>
    <property type="match status" value="1"/>
</dbReference>
<dbReference type="SMART" id="SM00387">
    <property type="entry name" value="HATPase_c"/>
    <property type="match status" value="1"/>
</dbReference>
<dbReference type="GO" id="GO:0005524">
    <property type="term" value="F:ATP binding"/>
    <property type="evidence" value="ECO:0007669"/>
    <property type="project" value="UniProtKB-KW"/>
</dbReference>
<evidence type="ECO:0000256" key="5">
    <source>
        <dbReference type="SAM" id="MobiDB-lite"/>
    </source>
</evidence>
<dbReference type="CDD" id="cd00082">
    <property type="entry name" value="HisKA"/>
    <property type="match status" value="1"/>
</dbReference>
<dbReference type="Pfam" id="PF02518">
    <property type="entry name" value="HATPase_c"/>
    <property type="match status" value="1"/>
</dbReference>
<organism evidence="8 9">
    <name type="scientific">Siccirubricoccus soli</name>
    <dbReference type="NCBI Taxonomy" id="2899147"/>
    <lineage>
        <taxon>Bacteria</taxon>
        <taxon>Pseudomonadati</taxon>
        <taxon>Pseudomonadota</taxon>
        <taxon>Alphaproteobacteria</taxon>
        <taxon>Acetobacterales</taxon>
        <taxon>Roseomonadaceae</taxon>
        <taxon>Siccirubricoccus</taxon>
    </lineage>
</organism>
<evidence type="ECO:0000256" key="3">
    <source>
        <dbReference type="ARBA" id="ARBA00022553"/>
    </source>
</evidence>
<sequence length="451" mass="46070">PPLAAAPADPVAAADTAWDVTATPWPAAGGALLLRIADRTAERRVEARLATADRFETVGRMAGGIAHDFNNLLAIILGSAAALREAGLQPGQAGDLGTLEEAARRGAGLVAQLLAFARQQPVAPRILELNAALLGLAPLLRRLLGSRIALELALEEPGRRVRIDPGQLDQLLLNLVANARQAMPEGGRLRIATGHAVVLRAAGEGAGGLPPGRYAVLEVADSGGGIPPEILPRLFEPFFTTRPEKGGTGLGLATVQGIVAQAGGQIGVTSRVGEGTCFRIHLPRQDAPAEWPAPEPEAAAPPPAGAGRGPVLLVEDEPPLAKLGERLLQRAGYEVVVADCAEAALEAVAAGLVPAALVSDVAMPGEDGLVLARRLRQLWPGLPVLLLSGYAESLLGAPPAAEGFRFLAKPFAPAGLRQAMAELLPGAAQGGAPGAEARAEARAEAGAAESG</sequence>
<feature type="modified residue" description="4-aspartylphosphate" evidence="4">
    <location>
        <position position="360"/>
    </location>
</feature>
<protein>
    <recommendedName>
        <fullName evidence="2">histidine kinase</fullName>
        <ecNumber evidence="2">2.7.13.3</ecNumber>
    </recommendedName>
</protein>
<keyword evidence="9" id="KW-1185">Reference proteome</keyword>
<dbReference type="InterPro" id="IPR003661">
    <property type="entry name" value="HisK_dim/P_dom"/>
</dbReference>
<evidence type="ECO:0000259" key="7">
    <source>
        <dbReference type="PROSITE" id="PS50110"/>
    </source>
</evidence>
<comment type="catalytic activity">
    <reaction evidence="1">
        <text>ATP + protein L-histidine = ADP + protein N-phospho-L-histidine.</text>
        <dbReference type="EC" id="2.7.13.3"/>
    </reaction>
</comment>
<dbReference type="EC" id="2.7.13.3" evidence="2"/>
<feature type="domain" description="Histidine kinase" evidence="6">
    <location>
        <begin position="64"/>
        <end position="286"/>
    </location>
</feature>
<dbReference type="PROSITE" id="PS50110">
    <property type="entry name" value="RESPONSE_REGULATORY"/>
    <property type="match status" value="1"/>
</dbReference>
<dbReference type="SMART" id="SM00388">
    <property type="entry name" value="HisKA"/>
    <property type="match status" value="1"/>
</dbReference>
<evidence type="ECO:0000313" key="8">
    <source>
        <dbReference type="EMBL" id="MCO6419161.1"/>
    </source>
</evidence>
<dbReference type="Pfam" id="PF00072">
    <property type="entry name" value="Response_reg"/>
    <property type="match status" value="1"/>
</dbReference>
<name>A0ABT1DB52_9PROT</name>
<dbReference type="Pfam" id="PF00512">
    <property type="entry name" value="HisKA"/>
    <property type="match status" value="1"/>
</dbReference>
<feature type="region of interest" description="Disordered" evidence="5">
    <location>
        <begin position="427"/>
        <end position="451"/>
    </location>
</feature>
<dbReference type="InterPro" id="IPR005467">
    <property type="entry name" value="His_kinase_dom"/>
</dbReference>
<dbReference type="PRINTS" id="PR00344">
    <property type="entry name" value="BCTRLSENSOR"/>
</dbReference>
<evidence type="ECO:0000256" key="2">
    <source>
        <dbReference type="ARBA" id="ARBA00012438"/>
    </source>
</evidence>
<dbReference type="RefSeq" id="WP_252955782.1">
    <property type="nucleotide sequence ID" value="NZ_JAFIRR010000173.1"/>
</dbReference>
<comment type="caution">
    <text evidence="8">The sequence shown here is derived from an EMBL/GenBank/DDBJ whole genome shotgun (WGS) entry which is preliminary data.</text>
</comment>
<dbReference type="InterPro" id="IPR036890">
    <property type="entry name" value="HATPase_C_sf"/>
</dbReference>
<dbReference type="InterPro" id="IPR004358">
    <property type="entry name" value="Sig_transdc_His_kin-like_C"/>
</dbReference>
<accession>A0ABT1DB52</accession>
<dbReference type="InterPro" id="IPR003594">
    <property type="entry name" value="HATPase_dom"/>
</dbReference>
<dbReference type="SMART" id="SM00448">
    <property type="entry name" value="REC"/>
    <property type="match status" value="1"/>
</dbReference>
<dbReference type="SUPFAM" id="SSF55874">
    <property type="entry name" value="ATPase domain of HSP90 chaperone/DNA topoisomerase II/histidine kinase"/>
    <property type="match status" value="1"/>
</dbReference>